<feature type="transmembrane region" description="Helical" evidence="6">
    <location>
        <begin position="445"/>
        <end position="467"/>
    </location>
</feature>
<dbReference type="EMBL" id="CP018335">
    <property type="protein sequence ID" value="APM37506.1"/>
    <property type="molecule type" value="Genomic_DNA"/>
</dbReference>
<evidence type="ECO:0000313" key="7">
    <source>
        <dbReference type="EMBL" id="APM37506.1"/>
    </source>
</evidence>
<evidence type="ECO:0000256" key="6">
    <source>
        <dbReference type="SAM" id="Phobius"/>
    </source>
</evidence>
<evidence type="ECO:0000256" key="1">
    <source>
        <dbReference type="ARBA" id="ARBA00004651"/>
    </source>
</evidence>
<evidence type="ECO:0000256" key="3">
    <source>
        <dbReference type="ARBA" id="ARBA00022692"/>
    </source>
</evidence>
<sequence>MKKQSLIKGTVVLGIAGIISKFLGLFFRWPLQMLIGDEGVGYYQMSFPLYMFFIAVASGIPVAVSKMVSERNATGDYEGVIQVFKKSVLLMFVLGTGFTAILLIFSDPIIHFLKWDKKSYYSLVAIAFAPMFISIMSAFRGFFQGLQNMNYTAMSQVVEQIGRILVGVGLAYLLLPKGIEYSAGGAALGAAAGGLFGGIYLIIKYVHVRKEIKVFKVSDNKEILTKLLYIAVPVSLGAAVSSIMSLIDSALVPQKLLEAGFTYRDAAILYGQLTGKAFILINVPLTLSSALCASLMPIIAESHILNKKVDVINKVDLSFKLSNVIAFPSMLGLYTLAYPILDLIFPGQSAGFNILQYSALSIPFIILVQTSTAILQGVGYYIRPVFNLAVGCIIKIIITLSMVPVPSINIYGAILGSIGGYAVTCVLNIVFLSKKLKINMNYFQTMVKPAFASFFMIGSVVIIYWYVYNYTMSSRIACFLSIISGLIIYVPLIVVFGIFKYSYIKDKFLKK</sequence>
<feature type="transmembrane region" description="Helical" evidence="6">
    <location>
        <begin position="385"/>
        <end position="404"/>
    </location>
</feature>
<protein>
    <submittedName>
        <fullName evidence="7">Stage V sporulation protein B</fullName>
    </submittedName>
</protein>
<dbReference type="InterPro" id="IPR024923">
    <property type="entry name" value="PG_synth_SpoVB"/>
</dbReference>
<organism evidence="7 8">
    <name type="scientific">Clostridium kluyveri</name>
    <dbReference type="NCBI Taxonomy" id="1534"/>
    <lineage>
        <taxon>Bacteria</taxon>
        <taxon>Bacillati</taxon>
        <taxon>Bacillota</taxon>
        <taxon>Clostridia</taxon>
        <taxon>Eubacteriales</taxon>
        <taxon>Clostridiaceae</taxon>
        <taxon>Clostridium</taxon>
    </lineage>
</organism>
<dbReference type="InterPro" id="IPR002797">
    <property type="entry name" value="Polysacc_synth"/>
</dbReference>
<evidence type="ECO:0000256" key="5">
    <source>
        <dbReference type="ARBA" id="ARBA00023136"/>
    </source>
</evidence>
<dbReference type="RefSeq" id="WP_073537214.1">
    <property type="nucleotide sequence ID" value="NZ_CP018335.1"/>
</dbReference>
<reference evidence="7 8" key="1">
    <citation type="submission" date="2016-12" db="EMBL/GenBank/DDBJ databases">
        <title>Complete genome sequence of Clostridium kluyveri JZZ isolated from the pit mud of a Chinese flavor liquor-making factory.</title>
        <authorList>
            <person name="Wang Y."/>
        </authorList>
    </citation>
    <scope>NUCLEOTIDE SEQUENCE [LARGE SCALE GENOMIC DNA]</scope>
    <source>
        <strain evidence="7 8">JZZ</strain>
    </source>
</reference>
<dbReference type="OrthoDB" id="9775950at2"/>
<keyword evidence="4 6" id="KW-1133">Transmembrane helix</keyword>
<dbReference type="GO" id="GO:0005886">
    <property type="term" value="C:plasma membrane"/>
    <property type="evidence" value="ECO:0007669"/>
    <property type="project" value="UniProtKB-SubCell"/>
</dbReference>
<evidence type="ECO:0000313" key="8">
    <source>
        <dbReference type="Proteomes" id="UP000184604"/>
    </source>
</evidence>
<feature type="transmembrane region" description="Helical" evidence="6">
    <location>
        <begin position="277"/>
        <end position="300"/>
    </location>
</feature>
<dbReference type="PANTHER" id="PTHR30250">
    <property type="entry name" value="PST FAMILY PREDICTED COLANIC ACID TRANSPORTER"/>
    <property type="match status" value="1"/>
</dbReference>
<feature type="transmembrane region" description="Helical" evidence="6">
    <location>
        <begin position="47"/>
        <end position="68"/>
    </location>
</feature>
<feature type="transmembrane region" description="Helical" evidence="6">
    <location>
        <begin position="227"/>
        <end position="247"/>
    </location>
</feature>
<feature type="transmembrane region" description="Helical" evidence="6">
    <location>
        <begin position="321"/>
        <end position="340"/>
    </location>
</feature>
<dbReference type="PANTHER" id="PTHR30250:SF21">
    <property type="entry name" value="LIPID II FLIPPASE MURJ"/>
    <property type="match status" value="1"/>
</dbReference>
<dbReference type="CDD" id="cd13124">
    <property type="entry name" value="MATE_SpoVB_like"/>
    <property type="match status" value="1"/>
</dbReference>
<comment type="subcellular location">
    <subcellularLocation>
        <location evidence="1">Cell membrane</location>
        <topology evidence="1">Multi-pass membrane protein</topology>
    </subcellularLocation>
</comment>
<feature type="transmembrane region" description="Helical" evidence="6">
    <location>
        <begin position="88"/>
        <end position="113"/>
    </location>
</feature>
<dbReference type="Proteomes" id="UP000184604">
    <property type="component" value="Chromosome"/>
</dbReference>
<feature type="transmembrane region" description="Helical" evidence="6">
    <location>
        <begin position="119"/>
        <end position="139"/>
    </location>
</feature>
<gene>
    <name evidence="7" type="ORF">BS101_01390</name>
</gene>
<dbReference type="PIRSF" id="PIRSF038958">
    <property type="entry name" value="PG_synth_SpoVB"/>
    <property type="match status" value="1"/>
</dbReference>
<keyword evidence="2" id="KW-1003">Cell membrane</keyword>
<dbReference type="InterPro" id="IPR050833">
    <property type="entry name" value="Poly_Biosynth_Transport"/>
</dbReference>
<evidence type="ECO:0000256" key="2">
    <source>
        <dbReference type="ARBA" id="ARBA00022475"/>
    </source>
</evidence>
<feature type="transmembrane region" description="Helical" evidence="6">
    <location>
        <begin position="7"/>
        <end position="27"/>
    </location>
</feature>
<feature type="transmembrane region" description="Helical" evidence="6">
    <location>
        <begin position="151"/>
        <end position="175"/>
    </location>
</feature>
<keyword evidence="5 6" id="KW-0472">Membrane</keyword>
<dbReference type="Pfam" id="PF01943">
    <property type="entry name" value="Polysacc_synt"/>
    <property type="match status" value="1"/>
</dbReference>
<feature type="transmembrane region" description="Helical" evidence="6">
    <location>
        <begin position="410"/>
        <end position="433"/>
    </location>
</feature>
<feature type="transmembrane region" description="Helical" evidence="6">
    <location>
        <begin position="181"/>
        <end position="206"/>
    </location>
</feature>
<feature type="transmembrane region" description="Helical" evidence="6">
    <location>
        <begin position="479"/>
        <end position="501"/>
    </location>
</feature>
<accession>A0A1L5F3D0</accession>
<keyword evidence="3 6" id="KW-0812">Transmembrane</keyword>
<proteinExistence type="predicted"/>
<evidence type="ECO:0000256" key="4">
    <source>
        <dbReference type="ARBA" id="ARBA00022989"/>
    </source>
</evidence>
<name>A0A1L5F3D0_CLOKL</name>
<dbReference type="AlphaFoldDB" id="A0A1L5F3D0"/>
<feature type="transmembrane region" description="Helical" evidence="6">
    <location>
        <begin position="360"/>
        <end position="378"/>
    </location>
</feature>